<accession>X0QFD6</accession>
<dbReference type="EMBL" id="AZFY01000054">
    <property type="protein sequence ID" value="KRM09171.1"/>
    <property type="molecule type" value="Genomic_DNA"/>
</dbReference>
<reference evidence="2 4" key="2">
    <citation type="journal article" date="2015" name="Genome Announc.">
        <title>Expanding the biotechnology potential of lactobacilli through comparative genomics of 213 strains and associated genera.</title>
        <authorList>
            <person name="Sun Z."/>
            <person name="Harris H.M."/>
            <person name="McCann A."/>
            <person name="Guo C."/>
            <person name="Argimon S."/>
            <person name="Zhang W."/>
            <person name="Yang X."/>
            <person name="Jeffery I.B."/>
            <person name="Cooney J.C."/>
            <person name="Kagawa T.F."/>
            <person name="Liu W."/>
            <person name="Song Y."/>
            <person name="Salvetti E."/>
            <person name="Wrobel A."/>
            <person name="Rasinkangas P."/>
            <person name="Parkhill J."/>
            <person name="Rea M.C."/>
            <person name="O'Sullivan O."/>
            <person name="Ritari J."/>
            <person name="Douillard F.P."/>
            <person name="Paul Ross R."/>
            <person name="Yang R."/>
            <person name="Briner A.E."/>
            <person name="Felis G.E."/>
            <person name="de Vos W.M."/>
            <person name="Barrangou R."/>
            <person name="Klaenhammer T.R."/>
            <person name="Caufield P.W."/>
            <person name="Cui Y."/>
            <person name="Zhang H."/>
            <person name="O'Toole P.W."/>
        </authorList>
    </citation>
    <scope>NUCLEOTIDE SEQUENCE [LARGE SCALE GENOMIC DNA]</scope>
    <source>
        <strain evidence="2 4">DSM 18382</strain>
    </source>
</reference>
<name>X0QFD6_9LACO</name>
<dbReference type="PATRIC" id="fig|1423743.5.peg.2837"/>
<dbReference type="EMBL" id="BAKI01000030">
    <property type="protein sequence ID" value="GAF37335.1"/>
    <property type="molecule type" value="Genomic_DNA"/>
</dbReference>
<comment type="caution">
    <text evidence="1">The sequence shown here is derived from an EMBL/GenBank/DDBJ whole genome shotgun (WGS) entry which is preliminary data.</text>
</comment>
<reference evidence="1" key="1">
    <citation type="journal article" date="2014" name="Genome Announc.">
        <title>Draft Genome Sequences of Two Lactobacillus Strains, L. farraginis JCM 14108T and L. composti JCM 14202T, Isolated from Compost of Distilled Shochu Residue.</title>
        <authorList>
            <person name="Yuki M."/>
            <person name="Oshima K."/>
            <person name="Suda W."/>
            <person name="Kitahara M."/>
            <person name="Kitamura K."/>
            <person name="Iida T."/>
            <person name="Hattori M."/>
            <person name="Ohkuma M."/>
        </authorList>
    </citation>
    <scope>NUCLEOTIDE SEQUENCE [LARGE SCALE GENOMIC DNA]</scope>
    <source>
        <strain evidence="1">JCM 14108</strain>
    </source>
</reference>
<gene>
    <name evidence="2" type="ORF">FD41_GL002759</name>
    <name evidence="1" type="ORF">JCM14108_2360</name>
</gene>
<evidence type="ECO:0000313" key="2">
    <source>
        <dbReference type="EMBL" id="KRM09171.1"/>
    </source>
</evidence>
<proteinExistence type="predicted"/>
<keyword evidence="4" id="KW-1185">Reference proteome</keyword>
<dbReference type="Proteomes" id="UP000019488">
    <property type="component" value="Unassembled WGS sequence"/>
</dbReference>
<sequence length="112" mass="12617">MLAVKMQLAYLGDLDTTGIEMADRVTAYLGAQHATALTAIQTPGQVAQWLAGYGKAAKGNRIRTTSKLRHQVWKEEAYLLVVNQQFVEQEQLIDSYEKLIPEWLGKARQNVR</sequence>
<evidence type="ECO:0000313" key="1">
    <source>
        <dbReference type="EMBL" id="GAF37335.1"/>
    </source>
</evidence>
<evidence type="ECO:0008006" key="5">
    <source>
        <dbReference type="Google" id="ProtNLM"/>
    </source>
</evidence>
<dbReference type="eggNOG" id="ENOG5030187">
    <property type="taxonomic scope" value="Bacteria"/>
</dbReference>
<dbReference type="STRING" id="1423743.FD41_GL002759"/>
<protein>
    <recommendedName>
        <fullName evidence="5">DUF2399 domain-containing protein</fullName>
    </recommendedName>
</protein>
<evidence type="ECO:0000313" key="4">
    <source>
        <dbReference type="Proteomes" id="UP000051966"/>
    </source>
</evidence>
<evidence type="ECO:0000313" key="3">
    <source>
        <dbReference type="Proteomes" id="UP000019488"/>
    </source>
</evidence>
<dbReference type="Proteomes" id="UP000051966">
    <property type="component" value="Unassembled WGS sequence"/>
</dbReference>
<organism evidence="1 3">
    <name type="scientific">Lentilactobacillus farraginis DSM 18382 = JCM 14108</name>
    <dbReference type="NCBI Taxonomy" id="1423743"/>
    <lineage>
        <taxon>Bacteria</taxon>
        <taxon>Bacillati</taxon>
        <taxon>Bacillota</taxon>
        <taxon>Bacilli</taxon>
        <taxon>Lactobacillales</taxon>
        <taxon>Lactobacillaceae</taxon>
        <taxon>Lentilactobacillus</taxon>
    </lineage>
</organism>
<dbReference type="AlphaFoldDB" id="X0QFD6"/>